<dbReference type="EMBL" id="JACJQT010000056">
    <property type="protein sequence ID" value="MBD2280248.1"/>
    <property type="molecule type" value="Genomic_DNA"/>
</dbReference>
<dbReference type="InterPro" id="IPR025997">
    <property type="entry name" value="SBP_2_dom"/>
</dbReference>
<gene>
    <name evidence="2" type="ORF">H6F99_18830</name>
</gene>
<dbReference type="PANTHER" id="PTHR14136">
    <property type="entry name" value="BTB_POZ DOMAIN-CONTAINING PROTEIN KCTD9"/>
    <property type="match status" value="1"/>
</dbReference>
<organism evidence="2 3">
    <name type="scientific">Aphanizomenon flos-aquae FACHB-1040</name>
    <dbReference type="NCBI Taxonomy" id="2692887"/>
    <lineage>
        <taxon>Bacteria</taxon>
        <taxon>Bacillati</taxon>
        <taxon>Cyanobacteriota</taxon>
        <taxon>Cyanophyceae</taxon>
        <taxon>Nostocales</taxon>
        <taxon>Aphanizomenonaceae</taxon>
        <taxon>Aphanizomenon</taxon>
    </lineage>
</organism>
<dbReference type="SUPFAM" id="SSF141571">
    <property type="entry name" value="Pentapeptide repeat-like"/>
    <property type="match status" value="1"/>
</dbReference>
<dbReference type="SUPFAM" id="SSF53822">
    <property type="entry name" value="Periplasmic binding protein-like I"/>
    <property type="match status" value="1"/>
</dbReference>
<evidence type="ECO:0000313" key="2">
    <source>
        <dbReference type="EMBL" id="MBD2280248.1"/>
    </source>
</evidence>
<evidence type="ECO:0000313" key="3">
    <source>
        <dbReference type="Proteomes" id="UP000606721"/>
    </source>
</evidence>
<dbReference type="Gene3D" id="3.40.50.2300">
    <property type="match status" value="2"/>
</dbReference>
<dbReference type="RefSeq" id="WP_190383869.1">
    <property type="nucleotide sequence ID" value="NZ_JACJQT010000056.1"/>
</dbReference>
<protein>
    <submittedName>
        <fullName evidence="2">Pentapeptide repeat-containing protein</fullName>
    </submittedName>
</protein>
<sequence>MTNRFSRRRPTANVQQLQKITTGSNQKKDILYTYTEVTENITTKILPEEQAEILELEGVSQNLEHSFKQVAAIEDPVKREYKILQEAKRLDIPPETYLRMWESHCIAKMSNINEYFWLNPLKFLDQRLGDFVHWCENVSLYSLATVIGQLTLLAAMGAYFIEAPQREKQVLDDARQEIRDQSRVEYSSSRIEAMKKLNKSCQSLLGESAPNAHLEGIELNKCYKFQLEWTSIAQWPPQFYKYEGFNLSRMDLSGANLSGANLEGVNLEKTNLEGANLERANLRGANLQGANLKGAVLGAANLEKADLEEANLDSSRMSLVYLKDANLSKASLINSRLVWANLEGANLNQANFQGSNLSRANLQGANLYKANFKAALLRYVDMRNETITIGTEFEGANLKRAKFWSVDQLKRSYNWDKAAKDKNWEAETIKDTPDNYKIGFIVPNDNATYKLYQQGLERLAKENKQVEIIPIKTGETVQEEAQGIKQLLSQDIDAIIMRPLDPQKSVPGILQAYVSGVVVVNIGDCLPKAAQKVVFACYESDSFNMGYNLGQYIGSAALDNNRKQVKELNVGLVDGADSTRLYPYLQGFFKGMKDANVKWTKTGTTDARTPKDVDKVKAMLKRHPKINVLWGGSEMTTEIALQAVKELGLEKKINVYGIVPLTLKFANMLLDPNQPLQSIVDESPSYEAHEAAAHAISVIERKISMEYKYVVFQHQLLSVNDQKKVNDLIGDALNLEKNSLKTPIPLQAGAILIPKQIPSSLDSSVANPLTAITDQKKIQKLQEDLQKLIFQNWQKSSKKESTETSANFDRDLVYRVLIDTDGGIVSYEPIDKLAVDLLSITPLPKLLSKPNDSKANDEALLLPTKLVISKPVTEFKVVFSPSGKVQVKWGESFLPDVI</sequence>
<reference evidence="2 3" key="1">
    <citation type="journal article" date="2020" name="ISME J.">
        <title>Comparative genomics reveals insights into cyanobacterial evolution and habitat adaptation.</title>
        <authorList>
            <person name="Chen M.Y."/>
            <person name="Teng W.K."/>
            <person name="Zhao L."/>
            <person name="Hu C.X."/>
            <person name="Zhou Y.K."/>
            <person name="Han B.P."/>
            <person name="Song L.R."/>
            <person name="Shu W.S."/>
        </authorList>
    </citation>
    <scope>NUCLEOTIDE SEQUENCE [LARGE SCALE GENOMIC DNA]</scope>
    <source>
        <strain evidence="2 3">FACHB-1040</strain>
    </source>
</reference>
<accession>A0ABR8C170</accession>
<dbReference type="Pfam" id="PF00805">
    <property type="entry name" value="Pentapeptide"/>
    <property type="match status" value="2"/>
</dbReference>
<dbReference type="InterPro" id="IPR051082">
    <property type="entry name" value="Pentapeptide-BTB/POZ_domain"/>
</dbReference>
<dbReference type="Pfam" id="PF13407">
    <property type="entry name" value="Peripla_BP_4"/>
    <property type="match status" value="1"/>
</dbReference>
<dbReference type="InterPro" id="IPR001646">
    <property type="entry name" value="5peptide_repeat"/>
</dbReference>
<proteinExistence type="predicted"/>
<evidence type="ECO:0000259" key="1">
    <source>
        <dbReference type="Pfam" id="PF13407"/>
    </source>
</evidence>
<feature type="domain" description="Periplasmic binding protein" evidence="1">
    <location>
        <begin position="438"/>
        <end position="659"/>
    </location>
</feature>
<comment type="caution">
    <text evidence="2">The sequence shown here is derived from an EMBL/GenBank/DDBJ whole genome shotgun (WGS) entry which is preliminary data.</text>
</comment>
<name>A0ABR8C170_APHFL</name>
<dbReference type="InterPro" id="IPR028082">
    <property type="entry name" value="Peripla_BP_I"/>
</dbReference>
<dbReference type="PANTHER" id="PTHR14136:SF17">
    <property type="entry name" value="BTB_POZ DOMAIN-CONTAINING PROTEIN KCTD9"/>
    <property type="match status" value="1"/>
</dbReference>
<dbReference type="Proteomes" id="UP000606721">
    <property type="component" value="Unassembled WGS sequence"/>
</dbReference>
<dbReference type="Gene3D" id="2.160.20.80">
    <property type="entry name" value="E3 ubiquitin-protein ligase SopA"/>
    <property type="match status" value="1"/>
</dbReference>
<keyword evidence="3" id="KW-1185">Reference proteome</keyword>